<evidence type="ECO:0000313" key="3">
    <source>
        <dbReference type="EMBL" id="MBP1904516.1"/>
    </source>
</evidence>
<comment type="caution">
    <text evidence="3">The sequence shown here is derived from an EMBL/GenBank/DDBJ whole genome shotgun (WGS) entry which is preliminary data.</text>
</comment>
<accession>A0ABS4FPP8</accession>
<sequence>MKLEDFITVFSEEIDSQYDNNSNPEQFFVEKMGEYLSENGIIADIELSFGQKSGQGLKVNAYSYNEEQETLIIFIAEYDRYKFGKTISKSSVEKTLRRVVKYYSKSIFGMKNEMEETAEDYPLAQFIFEQHGKAIKSVEFFLLTNYLYKANERIILPEIEGMKVKHHIWDIERLYQLINETQGLDNIEINFKAQFGKTFELLKVPNNENSHFECYMGFIPAELLALCYEMWGQRLIERNVRSFLQARGNVNRGIRDTLRKNKEMFVAYNNGISTVAECAILEEVSEGSNLFNVKEFKGWQIVNGGQTTASVFHALKEGIDLSDVFIQIKLTVVQSHIGMNNMTAKISEYANTQNKISMSDLKANHPSLINLEAISRTTWIPSSEGTKSNSKWFFERARGQYLVEVNRQTTPAKKKAFQKENPKNKVLSKTNIAKYYMSWNQYPHIVSKGGETNFEAFISLLDEKAISVDSVFFKEIVAKGILFDTCDMIIKELDFPGYKANVITYTISMLSNIYKEKLDFLKIWEQQSINSRIQNNLRLIASYTWRHITNPPIAGTNVTQWCKKKECWEKFVDEQKSEIDKYIKEAVHYELHPVK</sequence>
<keyword evidence="4" id="KW-1185">Reference proteome</keyword>
<protein>
    <recommendedName>
        <fullName evidence="5">Abortive phage infection protein</fullName>
    </recommendedName>
</protein>
<dbReference type="Pfam" id="PF22879">
    <property type="entry name" value="AIPR_N"/>
    <property type="match status" value="1"/>
</dbReference>
<dbReference type="Proteomes" id="UP001519272">
    <property type="component" value="Unassembled WGS sequence"/>
</dbReference>
<proteinExistence type="predicted"/>
<dbReference type="EMBL" id="JAGGKG010000004">
    <property type="protein sequence ID" value="MBP1904516.1"/>
    <property type="molecule type" value="Genomic_DNA"/>
</dbReference>
<feature type="domain" description="Abortive infection phage resistance protein N-terminal" evidence="2">
    <location>
        <begin position="28"/>
        <end position="176"/>
    </location>
</feature>
<gene>
    <name evidence="3" type="ORF">J2Z32_001139</name>
</gene>
<organism evidence="3 4">
    <name type="scientific">Paenibacillus turicensis</name>
    <dbReference type="NCBI Taxonomy" id="160487"/>
    <lineage>
        <taxon>Bacteria</taxon>
        <taxon>Bacillati</taxon>
        <taxon>Bacillota</taxon>
        <taxon>Bacilli</taxon>
        <taxon>Bacillales</taxon>
        <taxon>Paenibacillaceae</taxon>
        <taxon>Paenibacillus</taxon>
    </lineage>
</organism>
<dbReference type="InterPro" id="IPR018891">
    <property type="entry name" value="AIPR_C"/>
</dbReference>
<evidence type="ECO:0008006" key="5">
    <source>
        <dbReference type="Google" id="ProtNLM"/>
    </source>
</evidence>
<evidence type="ECO:0000259" key="1">
    <source>
        <dbReference type="Pfam" id="PF10592"/>
    </source>
</evidence>
<dbReference type="RefSeq" id="WP_210088199.1">
    <property type="nucleotide sequence ID" value="NZ_JAGGKG010000004.1"/>
</dbReference>
<reference evidence="3 4" key="1">
    <citation type="submission" date="2021-03" db="EMBL/GenBank/DDBJ databases">
        <title>Genomic Encyclopedia of Type Strains, Phase IV (KMG-IV): sequencing the most valuable type-strain genomes for metagenomic binning, comparative biology and taxonomic classification.</title>
        <authorList>
            <person name="Goeker M."/>
        </authorList>
    </citation>
    <scope>NUCLEOTIDE SEQUENCE [LARGE SCALE GENOMIC DNA]</scope>
    <source>
        <strain evidence="3 4">DSM 14349</strain>
    </source>
</reference>
<name>A0ABS4FPP8_9BACL</name>
<dbReference type="InterPro" id="IPR055101">
    <property type="entry name" value="AIPR_N"/>
</dbReference>
<evidence type="ECO:0000259" key="2">
    <source>
        <dbReference type="Pfam" id="PF22879"/>
    </source>
</evidence>
<feature type="domain" description="Abortive phage infection protein C-terminal" evidence="1">
    <location>
        <begin position="237"/>
        <end position="552"/>
    </location>
</feature>
<dbReference type="Pfam" id="PF10592">
    <property type="entry name" value="AIPR"/>
    <property type="match status" value="1"/>
</dbReference>
<evidence type="ECO:0000313" key="4">
    <source>
        <dbReference type="Proteomes" id="UP001519272"/>
    </source>
</evidence>